<evidence type="ECO:0000259" key="3">
    <source>
        <dbReference type="SMART" id="SM00903"/>
    </source>
</evidence>
<evidence type="ECO:0000313" key="4">
    <source>
        <dbReference type="EMBL" id="MFC5139118.1"/>
    </source>
</evidence>
<dbReference type="Gene3D" id="2.30.110.10">
    <property type="entry name" value="Electron Transport, Fmn-binding Protein, Chain A"/>
    <property type="match status" value="1"/>
</dbReference>
<dbReference type="Proteomes" id="UP001596175">
    <property type="component" value="Unassembled WGS sequence"/>
</dbReference>
<evidence type="ECO:0000256" key="2">
    <source>
        <dbReference type="ARBA" id="ARBA00023002"/>
    </source>
</evidence>
<keyword evidence="5" id="KW-1185">Reference proteome</keyword>
<comment type="caution">
    <text evidence="4">The sequence shown here is derived from an EMBL/GenBank/DDBJ whole genome shotgun (WGS) entry which is preliminary data.</text>
</comment>
<sequence length="196" mass="21343">MTTVEAADLRSCLGRFATGVTVVSYAADGKPRGATVNAFSSVSLDPPLVLVSIARSAKACPLLENSAFCVNVLAADQVDIAMNFAGKPTDRPVHWDHGDWAPRLRESHAWLECKPWRAYDGGDHVLYLGEVQQLSIRASSEPLLFHAGSFLRRGDGLDRDGQRIGRAIGHPLPPAPAEDEDEIHRFAREGFAEGWL</sequence>
<evidence type="ECO:0000313" key="5">
    <source>
        <dbReference type="Proteomes" id="UP001596175"/>
    </source>
</evidence>
<dbReference type="InterPro" id="IPR050268">
    <property type="entry name" value="NADH-dep_flavin_reductase"/>
</dbReference>
<accession>A0ABV9ZC38</accession>
<organism evidence="4 5">
    <name type="scientific">Actinomycetospora rhizophila</name>
    <dbReference type="NCBI Taxonomy" id="1416876"/>
    <lineage>
        <taxon>Bacteria</taxon>
        <taxon>Bacillati</taxon>
        <taxon>Actinomycetota</taxon>
        <taxon>Actinomycetes</taxon>
        <taxon>Pseudonocardiales</taxon>
        <taxon>Pseudonocardiaceae</taxon>
        <taxon>Actinomycetospora</taxon>
    </lineage>
</organism>
<dbReference type="PANTHER" id="PTHR30466">
    <property type="entry name" value="FLAVIN REDUCTASE"/>
    <property type="match status" value="1"/>
</dbReference>
<proteinExistence type="inferred from homology"/>
<dbReference type="SUPFAM" id="SSF50475">
    <property type="entry name" value="FMN-binding split barrel"/>
    <property type="match status" value="1"/>
</dbReference>
<protein>
    <submittedName>
        <fullName evidence="4">Flavin reductase family protein</fullName>
        <ecNumber evidence="4">1.-.-.-</ecNumber>
    </submittedName>
</protein>
<dbReference type="SMART" id="SM00903">
    <property type="entry name" value="Flavin_Reduct"/>
    <property type="match status" value="1"/>
</dbReference>
<dbReference type="InterPro" id="IPR002563">
    <property type="entry name" value="Flavin_Rdtase-like_dom"/>
</dbReference>
<gene>
    <name evidence="4" type="ORF">ACFPK1_12820</name>
</gene>
<dbReference type="PANTHER" id="PTHR30466:SF11">
    <property type="entry name" value="FLAVIN-DEPENDENT MONOOXYGENASE, REDUCTASE SUBUNIT HSAB"/>
    <property type="match status" value="1"/>
</dbReference>
<reference evidence="5" key="1">
    <citation type="journal article" date="2019" name="Int. J. Syst. Evol. Microbiol.">
        <title>The Global Catalogue of Microorganisms (GCM) 10K type strain sequencing project: providing services to taxonomists for standard genome sequencing and annotation.</title>
        <authorList>
            <consortium name="The Broad Institute Genomics Platform"/>
            <consortium name="The Broad Institute Genome Sequencing Center for Infectious Disease"/>
            <person name="Wu L."/>
            <person name="Ma J."/>
        </authorList>
    </citation>
    <scope>NUCLEOTIDE SEQUENCE [LARGE SCALE GENOMIC DNA]</scope>
    <source>
        <strain evidence="5">XZYJ18</strain>
    </source>
</reference>
<name>A0ABV9ZC38_9PSEU</name>
<dbReference type="EMBL" id="JBHSKG010000005">
    <property type="protein sequence ID" value="MFC5139118.1"/>
    <property type="molecule type" value="Genomic_DNA"/>
</dbReference>
<feature type="domain" description="Flavin reductase like" evidence="3">
    <location>
        <begin position="13"/>
        <end position="152"/>
    </location>
</feature>
<dbReference type="GO" id="GO:0016491">
    <property type="term" value="F:oxidoreductase activity"/>
    <property type="evidence" value="ECO:0007669"/>
    <property type="project" value="UniProtKB-KW"/>
</dbReference>
<keyword evidence="2 4" id="KW-0560">Oxidoreductase</keyword>
<dbReference type="EC" id="1.-.-.-" evidence="4"/>
<dbReference type="InterPro" id="IPR012349">
    <property type="entry name" value="Split_barrel_FMN-bd"/>
</dbReference>
<evidence type="ECO:0000256" key="1">
    <source>
        <dbReference type="ARBA" id="ARBA00008898"/>
    </source>
</evidence>
<dbReference type="Pfam" id="PF01613">
    <property type="entry name" value="Flavin_Reduct"/>
    <property type="match status" value="1"/>
</dbReference>
<dbReference type="RefSeq" id="WP_378021306.1">
    <property type="nucleotide sequence ID" value="NZ_JBHSKG010000005.1"/>
</dbReference>
<comment type="similarity">
    <text evidence="1">Belongs to the non-flavoprotein flavin reductase family.</text>
</comment>